<dbReference type="RefSeq" id="WP_034295341.1">
    <property type="nucleotide sequence ID" value="NZ_CP091519.2"/>
</dbReference>
<dbReference type="AlphaFoldDB" id="A0A376BWA9"/>
<evidence type="ECO:0000313" key="2">
    <source>
        <dbReference type="Proteomes" id="UP000254209"/>
    </source>
</evidence>
<organism evidence="1 2">
    <name type="scientific">Alysiella crassa</name>
    <dbReference type="NCBI Taxonomy" id="153491"/>
    <lineage>
        <taxon>Bacteria</taxon>
        <taxon>Pseudomonadati</taxon>
        <taxon>Pseudomonadota</taxon>
        <taxon>Betaproteobacteria</taxon>
        <taxon>Neisseriales</taxon>
        <taxon>Neisseriaceae</taxon>
        <taxon>Alysiella</taxon>
    </lineage>
</organism>
<dbReference type="STRING" id="1120980.GCA_000745955_02392"/>
<accession>A0A376BWA9</accession>
<keyword evidence="2" id="KW-1185">Reference proteome</keyword>
<name>A0A376BWA9_9NEIS</name>
<proteinExistence type="predicted"/>
<sequence length="123" mass="13601">MQNPKIQAAAEIAQEAIDNLVVHQLAATQAKLHAEQVAANAFAKAHNIVIGETVLKLAADRDLKGVVVGIGFEQHADLPNEVVFFWRCRLITKDGKLSNAHRHFDCLRQPEILPTKWLNGAVY</sequence>
<dbReference type="EMBL" id="UFSO01000003">
    <property type="protein sequence ID" value="SSY81083.1"/>
    <property type="molecule type" value="Genomic_DNA"/>
</dbReference>
<dbReference type="Proteomes" id="UP000254209">
    <property type="component" value="Unassembled WGS sequence"/>
</dbReference>
<gene>
    <name evidence="1" type="ORF">NCTC10283_02648</name>
</gene>
<evidence type="ECO:0000313" key="1">
    <source>
        <dbReference type="EMBL" id="SSY81083.1"/>
    </source>
</evidence>
<protein>
    <submittedName>
        <fullName evidence="1">Uncharacterized protein</fullName>
    </submittedName>
</protein>
<reference evidence="1 2" key="1">
    <citation type="submission" date="2018-06" db="EMBL/GenBank/DDBJ databases">
        <authorList>
            <consortium name="Pathogen Informatics"/>
            <person name="Doyle S."/>
        </authorList>
    </citation>
    <scope>NUCLEOTIDE SEQUENCE [LARGE SCALE GENOMIC DNA]</scope>
    <source>
        <strain evidence="1 2">NCTC10283</strain>
    </source>
</reference>